<keyword evidence="3" id="KW-1185">Reference proteome</keyword>
<keyword evidence="1" id="KW-0175">Coiled coil</keyword>
<evidence type="ECO:0000313" key="2">
    <source>
        <dbReference type="EMBL" id="GJM60977.1"/>
    </source>
</evidence>
<gene>
    <name evidence="2" type="ORF">PEDI_15290</name>
</gene>
<accession>A0AAN4VY75</accession>
<dbReference type="Proteomes" id="UP001310022">
    <property type="component" value="Unassembled WGS sequence"/>
</dbReference>
<evidence type="ECO:0000256" key="1">
    <source>
        <dbReference type="SAM" id="Coils"/>
    </source>
</evidence>
<dbReference type="AlphaFoldDB" id="A0AAN4VY75"/>
<organism evidence="2 3">
    <name type="scientific">Persicobacter diffluens</name>
    <dbReference type="NCBI Taxonomy" id="981"/>
    <lineage>
        <taxon>Bacteria</taxon>
        <taxon>Pseudomonadati</taxon>
        <taxon>Bacteroidota</taxon>
        <taxon>Cytophagia</taxon>
        <taxon>Cytophagales</taxon>
        <taxon>Persicobacteraceae</taxon>
        <taxon>Persicobacter</taxon>
    </lineage>
</organism>
<reference evidence="2 3" key="1">
    <citation type="submission" date="2021-12" db="EMBL/GenBank/DDBJ databases">
        <title>Genome sequencing of bacteria with rrn-lacking chromosome and rrn-plasmid.</title>
        <authorList>
            <person name="Anda M."/>
            <person name="Iwasaki W."/>
        </authorList>
    </citation>
    <scope>NUCLEOTIDE SEQUENCE [LARGE SCALE GENOMIC DNA]</scope>
    <source>
        <strain evidence="2 3">NBRC 15940</strain>
    </source>
</reference>
<feature type="coiled-coil region" evidence="1">
    <location>
        <begin position="77"/>
        <end position="125"/>
    </location>
</feature>
<dbReference type="RefSeq" id="WP_338236614.1">
    <property type="nucleotide sequence ID" value="NZ_BQKE01000001.1"/>
</dbReference>
<evidence type="ECO:0000313" key="3">
    <source>
        <dbReference type="Proteomes" id="UP001310022"/>
    </source>
</evidence>
<proteinExistence type="predicted"/>
<dbReference type="EMBL" id="BQKE01000001">
    <property type="protein sequence ID" value="GJM60977.1"/>
    <property type="molecule type" value="Genomic_DNA"/>
</dbReference>
<sequence>MSVFTEVDRQQDIKGFDVPAFKKYLVDKEKELQHLRHQLVNKEHLIIRAKDFIGLANNNIAEFQNKIAANKVSAQEVQLAQDQIVFLEIKRERQQQTLKDLEELHDRIEQKITNLESGVAEKLREFQNGMIGSGMVRWNQQEYHY</sequence>
<name>A0AAN4VY75_9BACT</name>
<protein>
    <submittedName>
        <fullName evidence="2">Uncharacterized protein</fullName>
    </submittedName>
</protein>
<comment type="caution">
    <text evidence="2">The sequence shown here is derived from an EMBL/GenBank/DDBJ whole genome shotgun (WGS) entry which is preliminary data.</text>
</comment>